<feature type="compositionally biased region" description="Polar residues" evidence="1">
    <location>
        <begin position="384"/>
        <end position="394"/>
    </location>
</feature>
<organism evidence="3 4">
    <name type="scientific">Channa striata</name>
    <name type="common">Snakehead murrel</name>
    <name type="synonym">Ophicephalus striatus</name>
    <dbReference type="NCBI Taxonomy" id="64152"/>
    <lineage>
        <taxon>Eukaryota</taxon>
        <taxon>Metazoa</taxon>
        <taxon>Chordata</taxon>
        <taxon>Craniata</taxon>
        <taxon>Vertebrata</taxon>
        <taxon>Euteleostomi</taxon>
        <taxon>Actinopterygii</taxon>
        <taxon>Neopterygii</taxon>
        <taxon>Teleostei</taxon>
        <taxon>Neoteleostei</taxon>
        <taxon>Acanthomorphata</taxon>
        <taxon>Anabantaria</taxon>
        <taxon>Anabantiformes</taxon>
        <taxon>Channoidei</taxon>
        <taxon>Channidae</taxon>
        <taxon>Channa</taxon>
    </lineage>
</organism>
<reference evidence="3" key="1">
    <citation type="submission" date="2023-07" db="EMBL/GenBank/DDBJ databases">
        <title>Chromosome-level Genome Assembly of Striped Snakehead (Channa striata).</title>
        <authorList>
            <person name="Liu H."/>
        </authorList>
    </citation>
    <scope>NUCLEOTIDE SEQUENCE</scope>
    <source>
        <strain evidence="3">Gz</strain>
        <tissue evidence="3">Muscle</tissue>
    </source>
</reference>
<dbReference type="PROSITE" id="PS50188">
    <property type="entry name" value="B302_SPRY"/>
    <property type="match status" value="1"/>
</dbReference>
<gene>
    <name evidence="3" type="ORF">Q5P01_002447</name>
</gene>
<feature type="region of interest" description="Disordered" evidence="1">
    <location>
        <begin position="108"/>
        <end position="188"/>
    </location>
</feature>
<feature type="domain" description="B30.2/SPRY" evidence="2">
    <location>
        <begin position="527"/>
        <end position="718"/>
    </location>
</feature>
<dbReference type="PANTHER" id="PTHR24103">
    <property type="entry name" value="E3 UBIQUITIN-PROTEIN LIGASE TRIM"/>
    <property type="match status" value="1"/>
</dbReference>
<dbReference type="AlphaFoldDB" id="A0AA88NUB7"/>
<feature type="compositionally biased region" description="Polar residues" evidence="1">
    <location>
        <begin position="125"/>
        <end position="139"/>
    </location>
</feature>
<name>A0AA88NUB7_CHASR</name>
<dbReference type="InterPro" id="IPR050143">
    <property type="entry name" value="TRIM/RBCC"/>
</dbReference>
<dbReference type="InterPro" id="IPR013320">
    <property type="entry name" value="ConA-like_dom_sf"/>
</dbReference>
<feature type="region of interest" description="Disordered" evidence="1">
    <location>
        <begin position="209"/>
        <end position="293"/>
    </location>
</feature>
<dbReference type="InterPro" id="IPR003879">
    <property type="entry name" value="Butyrophylin_SPRY"/>
</dbReference>
<evidence type="ECO:0000313" key="3">
    <source>
        <dbReference type="EMBL" id="KAK2862914.1"/>
    </source>
</evidence>
<proteinExistence type="predicted"/>
<dbReference type="InterPro" id="IPR003877">
    <property type="entry name" value="SPRY_dom"/>
</dbReference>
<dbReference type="PRINTS" id="PR01407">
    <property type="entry name" value="BUTYPHLNCDUF"/>
</dbReference>
<protein>
    <recommendedName>
        <fullName evidence="2">B30.2/SPRY domain-containing protein</fullName>
    </recommendedName>
</protein>
<dbReference type="SMART" id="SM00449">
    <property type="entry name" value="SPRY"/>
    <property type="match status" value="1"/>
</dbReference>
<feature type="compositionally biased region" description="Polar residues" evidence="1">
    <location>
        <begin position="1"/>
        <end position="12"/>
    </location>
</feature>
<dbReference type="CDD" id="cd13733">
    <property type="entry name" value="SPRY_PRY_C-I_1"/>
    <property type="match status" value="1"/>
</dbReference>
<dbReference type="EMBL" id="JAUPFM010000001">
    <property type="protein sequence ID" value="KAK2862914.1"/>
    <property type="molecule type" value="Genomic_DNA"/>
</dbReference>
<accession>A0AA88NUB7</accession>
<feature type="region of interest" description="Disordered" evidence="1">
    <location>
        <begin position="309"/>
        <end position="441"/>
    </location>
</feature>
<dbReference type="SUPFAM" id="SSF49899">
    <property type="entry name" value="Concanavalin A-like lectins/glucanases"/>
    <property type="match status" value="1"/>
</dbReference>
<dbReference type="FunFam" id="2.60.120.920:FF:000004">
    <property type="entry name" value="Butyrophilin subfamily 1 member A1"/>
    <property type="match status" value="1"/>
</dbReference>
<dbReference type="InterPro" id="IPR001870">
    <property type="entry name" value="B30.2/SPRY"/>
</dbReference>
<sequence>MVFRSQDCNSTGFRIHQGKKGCTPKGNQIPKYDEKYQWEVEDDRRRLQPATKRVVKKENVPDSTSTKTEKNYAAAEPAANEEDKSPNETAEPHFSVKELAQMFSANTAAEKAVQPKKYHREELKQSQVKLQVQTMSTAPVQGAAAAPQEENRKDQNPSQVPNPRSAVDQIGPAAKTTEDPKASCESAQLPDSTYGIKVKKLAQMFTAQETAVRPKKKHKEEPKQSKVMKLQVQTFSTAPVQGAAAAPQEENRKDQNPSQVPNPRSAIDQIVPAAKTTEDPKASCESAQLPDSTYGIKVKKLAQMFTAQETAIRPKKKHKEEPKQSKVKLQVQTLSTAPVQGAAAAPQEENRTDQNPSQVPDPRSALDQISPAAKTTEDPKASCESAQLPDSTTGNKEKKLAQTFTAQETAVRPKKKHKEEPKLPEPQPQRRPSIRSLETTIDMQDRTTDDLKQKIQMTEETTTICTSAVRAWKPCQGSLDLDAVWPEIDGVFSEVMKTVEGAKQKSIVLPLPSLRATTITMMKQIQQKLDKLASVELKCISKFAVDVKLDPNTAHRCLVSADGMKVSGDNQEACDTPGSFGSVLGLESLVNGRFYWEVEVSNKTGWDLGVARGDANRKGKLAVKTDYGFWVTAHYENQEYAALTAPPVCLYLKDKPEKVGVFVDFEECLVSFYNVTAQSHIYSFTECLFAGEIFPYFSVHQRQDGSNADPLTISPVKRQ</sequence>
<dbReference type="Gene3D" id="2.60.120.920">
    <property type="match status" value="1"/>
</dbReference>
<keyword evidence="4" id="KW-1185">Reference proteome</keyword>
<evidence type="ECO:0000256" key="1">
    <source>
        <dbReference type="SAM" id="MobiDB-lite"/>
    </source>
</evidence>
<evidence type="ECO:0000313" key="4">
    <source>
        <dbReference type="Proteomes" id="UP001187415"/>
    </source>
</evidence>
<comment type="caution">
    <text evidence="3">The sequence shown here is derived from an EMBL/GenBank/DDBJ whole genome shotgun (WGS) entry which is preliminary data.</text>
</comment>
<feature type="region of interest" description="Disordered" evidence="1">
    <location>
        <begin position="43"/>
        <end position="91"/>
    </location>
</feature>
<evidence type="ECO:0000259" key="2">
    <source>
        <dbReference type="PROSITE" id="PS50188"/>
    </source>
</evidence>
<dbReference type="Pfam" id="PF00622">
    <property type="entry name" value="SPRY"/>
    <property type="match status" value="1"/>
</dbReference>
<dbReference type="Proteomes" id="UP001187415">
    <property type="component" value="Unassembled WGS sequence"/>
</dbReference>
<feature type="region of interest" description="Disordered" evidence="1">
    <location>
        <begin position="1"/>
        <end position="29"/>
    </location>
</feature>
<dbReference type="InterPro" id="IPR043136">
    <property type="entry name" value="B30.2/SPRY_sf"/>
</dbReference>
<feature type="compositionally biased region" description="Basic and acidic residues" evidence="1">
    <location>
        <begin position="81"/>
        <end position="91"/>
    </location>
</feature>